<keyword evidence="8" id="KW-0333">Golgi apparatus</keyword>
<dbReference type="PROSITE" id="PS50294">
    <property type="entry name" value="WD_REPEATS_REGION"/>
    <property type="match status" value="2"/>
</dbReference>
<keyword evidence="5 9" id="KW-0853">WD repeat</keyword>
<evidence type="ECO:0000259" key="11">
    <source>
        <dbReference type="Pfam" id="PF04053"/>
    </source>
</evidence>
<proteinExistence type="inferred from homology"/>
<sequence length="940" mass="106656">MSLHMGFTKKLELRTEKVKSVDIHPSEPWVASAMYNGSLTIYNYNTQALVKKLEISDAPLRCCKFVPRKQWIVAAGDKMCISVYNYNSLEKVHVVEAHKDYVRYLDLHSTMPYVLSCSDDMTTVLWDIDKGWEKLAVFEGHSHYVMMAKWSPKDPNTFATCSLDKTISFWRVMLNSGNATLAPNATNTPNTNAAPVTSSANTFVGNLSSGKSKASKGKSGNKPHFTLTGHERGVNCIDFCPNSSFPYIISGSDDCTIRVWDYQTKLCLQVLKKHFKPVSCVVYHPRLPIILSTGEDGDFNVWNSNLYKIKRSVNYGYGQLWHVASNTTDTALASDSGVCVLELAGGKPLASMYSSKLVMVKSSDILTCNLTSSLTDLSNHDPSKPLNLSFRNIGSSEFFPQELSHHPNGRFICLCGDSEYIIYTSQGMKSKTFGKASQFVWSFEGDYATYDGFEVSVFSEFTLREKLDLQQTQVQKLHGGKLLGVSTDVDILFYTWPPCMPVKRFSLQVDDIYWHPSSNRLALASQLATYILSYNLEPPNSSRSSKFGGNYAEDLDENEAEELEEEIFQFEKELVDRVTSALWVNDTFLFVTSNSHLSMYLAGNTETLVYLDKQLHLVGYLPESQLVYLCDDSVSVYGYQLPFSYLQFHSKLYHYTQVLNSVSKDEHSEFEDEELSIAKNELKQSLENVDEKMRENASRFLQLFGEYELGLLCTDNPDLKFELHLKLGNVNDCLKLLLWESLNLPELSDYTVNNDVINSSDNVDVILGLDDMLKRKWKRLGDYCLKSSQIKVAKLSYKFSNNLQNLLVLHTLTGDLEGVKYVANTALLSRVYNVAFTAFYMLNDIDSCIQILHTVNRHAEATFMARTYRPNLLKNSFTKWSDNLKNKNVQLMEPLVDNNEVDLNDFNSEFPEASQYLKFKDSFFSAFAKQNEQKNDTVDL</sequence>
<evidence type="ECO:0000256" key="5">
    <source>
        <dbReference type="ARBA" id="ARBA00022574"/>
    </source>
</evidence>
<keyword evidence="3 8" id="KW-0813">Transport</keyword>
<dbReference type="InterPro" id="IPR056176">
    <property type="entry name" value="TPR_COPA_B"/>
</dbReference>
<evidence type="ECO:0000256" key="3">
    <source>
        <dbReference type="ARBA" id="ARBA00022448"/>
    </source>
</evidence>
<feature type="repeat" description="WD" evidence="9">
    <location>
        <begin position="95"/>
        <end position="131"/>
    </location>
</feature>
<keyword evidence="8" id="KW-0931">ER-Golgi transport</keyword>
<dbReference type="CDD" id="cd00200">
    <property type="entry name" value="WD40"/>
    <property type="match status" value="1"/>
</dbReference>
<dbReference type="AlphaFoldDB" id="A0A3B0N3W2"/>
<feature type="repeat" description="WD" evidence="9">
    <location>
        <begin position="138"/>
        <end position="172"/>
    </location>
</feature>
<dbReference type="PANTHER" id="PTHR19876">
    <property type="entry name" value="COATOMER"/>
    <property type="match status" value="1"/>
</dbReference>
<dbReference type="PROSITE" id="PS00678">
    <property type="entry name" value="WD_REPEATS_1"/>
    <property type="match status" value="1"/>
</dbReference>
<dbReference type="GO" id="GO:0000139">
    <property type="term" value="C:Golgi membrane"/>
    <property type="evidence" value="ECO:0007669"/>
    <property type="project" value="UniProtKB-SubCell"/>
</dbReference>
<dbReference type="InterPro" id="IPR001680">
    <property type="entry name" value="WD40_rpt"/>
</dbReference>
<dbReference type="GO" id="GO:0005198">
    <property type="term" value="F:structural molecule activity"/>
    <property type="evidence" value="ECO:0007669"/>
    <property type="project" value="UniProtKB-UniRule"/>
</dbReference>
<dbReference type="PANTHER" id="PTHR19876:SF2">
    <property type="entry name" value="COATOMER SUBUNIT BETA"/>
    <property type="match status" value="1"/>
</dbReference>
<dbReference type="VEuPathDB" id="PiroplasmaDB:TA20925"/>
<dbReference type="Pfam" id="PF00400">
    <property type="entry name" value="WD40"/>
    <property type="match status" value="5"/>
</dbReference>
<dbReference type="PIRSF" id="PIRSF005567">
    <property type="entry name" value="Coatomer_beta'_subunit"/>
    <property type="match status" value="1"/>
</dbReference>
<dbReference type="GO" id="GO:0030126">
    <property type="term" value="C:COPI vesicle coat"/>
    <property type="evidence" value="ECO:0007669"/>
    <property type="project" value="TreeGrafter"/>
</dbReference>
<dbReference type="Pfam" id="PF04053">
    <property type="entry name" value="B-prop_COPA_B_2nd"/>
    <property type="match status" value="1"/>
</dbReference>
<evidence type="ECO:0000256" key="9">
    <source>
        <dbReference type="PROSITE-ProRule" id="PRU00221"/>
    </source>
</evidence>
<dbReference type="GO" id="GO:0006890">
    <property type="term" value="P:retrograde vesicle-mediated transport, Golgi to endoplasmic reticulum"/>
    <property type="evidence" value="ECO:0007669"/>
    <property type="project" value="TreeGrafter"/>
</dbReference>
<protein>
    <recommendedName>
        <fullName evidence="8">Coatomer subunit beta'</fullName>
    </recommendedName>
</protein>
<dbReference type="Gene3D" id="2.130.10.10">
    <property type="entry name" value="YVTN repeat-like/Quinoprotein amine dehydrogenase"/>
    <property type="match status" value="1"/>
</dbReference>
<comment type="function">
    <text evidence="8">The coatomer is a cytosolic protein complex that binds to dilysine motifs and reversibly associates with Golgi non-clathrin-coated vesicles, which further mediate biosynthetic protein transport from the ER, via the Golgi up to the trans Golgi network. Coatomer complex is required for budding from Golgi membranes, and is essential for the retrograde Golgi-to-ER transport of dilysine-tagged proteins.</text>
</comment>
<gene>
    <name evidence="13" type="ORF">TAT_000042700</name>
    <name evidence="14" type="ORF">TAV_000042300</name>
</gene>
<evidence type="ECO:0000256" key="10">
    <source>
        <dbReference type="SAM" id="Coils"/>
    </source>
</evidence>
<feature type="domain" description="COPA/B second beta-propeller" evidence="11">
    <location>
        <begin position="381"/>
        <end position="631"/>
    </location>
</feature>
<dbReference type="InterPro" id="IPR019775">
    <property type="entry name" value="WD40_repeat_CS"/>
</dbReference>
<feature type="domain" description="COPA/B TPR" evidence="12">
    <location>
        <begin position="773"/>
        <end position="880"/>
    </location>
</feature>
<organism evidence="14">
    <name type="scientific">Theileria annulata</name>
    <dbReference type="NCBI Taxonomy" id="5874"/>
    <lineage>
        <taxon>Eukaryota</taxon>
        <taxon>Sar</taxon>
        <taxon>Alveolata</taxon>
        <taxon>Apicomplexa</taxon>
        <taxon>Aconoidasida</taxon>
        <taxon>Piroplasmida</taxon>
        <taxon>Theileriidae</taxon>
        <taxon>Theileria</taxon>
    </lineage>
</organism>
<evidence type="ECO:0000256" key="8">
    <source>
        <dbReference type="PIRNR" id="PIRNR005567"/>
    </source>
</evidence>
<name>A0A3B0N3W2_THEAN</name>
<comment type="subcellular location">
    <subcellularLocation>
        <location evidence="1 8">Cytoplasmic vesicle</location>
        <location evidence="1 8">COPI-coated vesicle membrane</location>
        <topology evidence="1 8">Peripheral membrane protein</topology>
        <orientation evidence="1 8">Cytoplasmic side</orientation>
    </subcellularLocation>
    <subcellularLocation>
        <location evidence="8">Golgi apparatus membrane</location>
        <topology evidence="8">Peripheral membrane protein</topology>
        <orientation evidence="8">Cytoplasmic side</orientation>
    </subcellularLocation>
    <text evidence="8">The coatomer is cytoplasmic or polymerized on the cytoplasmic side of the Golgi, as well as on the vesicles/buds originating from it.</text>
</comment>
<evidence type="ECO:0000259" key="12">
    <source>
        <dbReference type="Pfam" id="PF23953"/>
    </source>
</evidence>
<dbReference type="GO" id="GO:0006891">
    <property type="term" value="P:intra-Golgi vesicle-mediated transport"/>
    <property type="evidence" value="ECO:0007669"/>
    <property type="project" value="TreeGrafter"/>
</dbReference>
<dbReference type="InterPro" id="IPR006692">
    <property type="entry name" value="Beta-prop_COPA/B_2nd"/>
</dbReference>
<dbReference type="SMART" id="SM00320">
    <property type="entry name" value="WD40"/>
    <property type="match status" value="6"/>
</dbReference>
<dbReference type="EMBL" id="UIVS01000001">
    <property type="protein sequence ID" value="SVP89726.1"/>
    <property type="molecule type" value="Genomic_DNA"/>
</dbReference>
<evidence type="ECO:0000256" key="6">
    <source>
        <dbReference type="ARBA" id="ARBA00022737"/>
    </source>
</evidence>
<dbReference type="InterPro" id="IPR015943">
    <property type="entry name" value="WD40/YVTN_repeat-like_dom_sf"/>
</dbReference>
<dbReference type="Gene3D" id="1.25.40.470">
    <property type="match status" value="1"/>
</dbReference>
<evidence type="ECO:0000313" key="13">
    <source>
        <dbReference type="EMBL" id="SVP88568.1"/>
    </source>
</evidence>
<keyword evidence="8" id="KW-0472">Membrane</keyword>
<keyword evidence="8" id="KW-0653">Protein transport</keyword>
<evidence type="ECO:0000313" key="14">
    <source>
        <dbReference type="EMBL" id="SVP89726.1"/>
    </source>
</evidence>
<evidence type="ECO:0000256" key="4">
    <source>
        <dbReference type="ARBA" id="ARBA00022490"/>
    </source>
</evidence>
<keyword evidence="4 8" id="KW-0963">Cytoplasm</keyword>
<comment type="similarity">
    <text evidence="2 8">Belongs to the WD repeat COPB2 family.</text>
</comment>
<accession>A0A3B0N3W2</accession>
<feature type="coiled-coil region" evidence="10">
    <location>
        <begin position="672"/>
        <end position="699"/>
    </location>
</feature>
<reference evidence="14" key="1">
    <citation type="submission" date="2018-07" db="EMBL/GenBank/DDBJ databases">
        <authorList>
            <person name="Quirk P.G."/>
            <person name="Krulwich T.A."/>
        </authorList>
    </citation>
    <scope>NUCLEOTIDE SEQUENCE</scope>
    <source>
        <strain evidence="14">Anand</strain>
    </source>
</reference>
<dbReference type="InterPro" id="IPR050844">
    <property type="entry name" value="Coatomer_complex_subunit"/>
</dbReference>
<evidence type="ECO:0000256" key="1">
    <source>
        <dbReference type="ARBA" id="ARBA00004347"/>
    </source>
</evidence>
<dbReference type="InterPro" id="IPR016453">
    <property type="entry name" value="COPB2"/>
</dbReference>
<feature type="repeat" description="WD" evidence="9">
    <location>
        <begin position="227"/>
        <end position="270"/>
    </location>
</feature>
<evidence type="ECO:0000256" key="7">
    <source>
        <dbReference type="ARBA" id="ARBA00023329"/>
    </source>
</evidence>
<dbReference type="SUPFAM" id="SSF82171">
    <property type="entry name" value="DPP6 N-terminal domain-like"/>
    <property type="match status" value="1"/>
</dbReference>
<feature type="repeat" description="WD" evidence="9">
    <location>
        <begin position="271"/>
        <end position="303"/>
    </location>
</feature>
<dbReference type="PROSITE" id="PS50082">
    <property type="entry name" value="WD_REPEATS_2"/>
    <property type="match status" value="4"/>
</dbReference>
<dbReference type="EMBL" id="UIVT01000001">
    <property type="protein sequence ID" value="SVP88568.1"/>
    <property type="molecule type" value="Genomic_DNA"/>
</dbReference>
<dbReference type="Pfam" id="PF23953">
    <property type="entry name" value="TPR_COPA_B"/>
    <property type="match status" value="1"/>
</dbReference>
<keyword evidence="7 8" id="KW-0968">Cytoplasmic vesicle</keyword>
<evidence type="ECO:0000256" key="2">
    <source>
        <dbReference type="ARBA" id="ARBA00010844"/>
    </source>
</evidence>
<dbReference type="SUPFAM" id="SSF50978">
    <property type="entry name" value="WD40 repeat-like"/>
    <property type="match status" value="1"/>
</dbReference>
<dbReference type="GO" id="GO:0006888">
    <property type="term" value="P:endoplasmic reticulum to Golgi vesicle-mediated transport"/>
    <property type="evidence" value="ECO:0007669"/>
    <property type="project" value="TreeGrafter"/>
</dbReference>
<keyword evidence="10" id="KW-0175">Coiled coil</keyword>
<keyword evidence="6" id="KW-0677">Repeat</keyword>
<dbReference type="GO" id="GO:0006886">
    <property type="term" value="P:intracellular protein transport"/>
    <property type="evidence" value="ECO:0007669"/>
    <property type="project" value="UniProtKB-UniRule"/>
</dbReference>
<dbReference type="InterPro" id="IPR036322">
    <property type="entry name" value="WD40_repeat_dom_sf"/>
</dbReference>
<comment type="subunit">
    <text evidence="8">Oligomeric complex that consists of at least the alpha, beta, beta', gamma, delta, epsilon and zeta subunits.</text>
</comment>